<comment type="caution">
    <text evidence="2">The sequence shown here is derived from an EMBL/GenBank/DDBJ whole genome shotgun (WGS) entry which is preliminary data.</text>
</comment>
<dbReference type="InterPro" id="IPR027417">
    <property type="entry name" value="P-loop_NTPase"/>
</dbReference>
<evidence type="ECO:0000256" key="1">
    <source>
        <dbReference type="SAM" id="MobiDB-lite"/>
    </source>
</evidence>
<feature type="region of interest" description="Disordered" evidence="1">
    <location>
        <begin position="154"/>
        <end position="176"/>
    </location>
</feature>
<dbReference type="PANTHER" id="PTHR36766">
    <property type="entry name" value="PLANT BROAD-SPECTRUM MILDEW RESISTANCE PROTEIN RPW8"/>
    <property type="match status" value="1"/>
</dbReference>
<proteinExistence type="predicted"/>
<evidence type="ECO:0000313" key="3">
    <source>
        <dbReference type="Proteomes" id="UP000824469"/>
    </source>
</evidence>
<dbReference type="PANTHER" id="PTHR36766:SF30">
    <property type="entry name" value="TIR-NBS TYPE DISEASE RESISTANCE PROTEIN-RELATED"/>
    <property type="match status" value="1"/>
</dbReference>
<name>A0AA38LFG8_TAXCH</name>
<protein>
    <recommendedName>
        <fullName evidence="4">NB-ARC domain-containing protein</fullName>
    </recommendedName>
</protein>
<dbReference type="GO" id="GO:0043531">
    <property type="term" value="F:ADP binding"/>
    <property type="evidence" value="ECO:0007669"/>
    <property type="project" value="InterPro"/>
</dbReference>
<dbReference type="AlphaFoldDB" id="A0AA38LFG8"/>
<gene>
    <name evidence="2" type="ORF">KI387_020991</name>
</gene>
<dbReference type="Gene3D" id="1.10.8.430">
    <property type="entry name" value="Helical domain of apoptotic protease-activating factors"/>
    <property type="match status" value="1"/>
</dbReference>
<reference evidence="2 3" key="1">
    <citation type="journal article" date="2021" name="Nat. Plants">
        <title>The Taxus genome provides insights into paclitaxel biosynthesis.</title>
        <authorList>
            <person name="Xiong X."/>
            <person name="Gou J."/>
            <person name="Liao Q."/>
            <person name="Li Y."/>
            <person name="Zhou Q."/>
            <person name="Bi G."/>
            <person name="Li C."/>
            <person name="Du R."/>
            <person name="Wang X."/>
            <person name="Sun T."/>
            <person name="Guo L."/>
            <person name="Liang H."/>
            <person name="Lu P."/>
            <person name="Wu Y."/>
            <person name="Zhang Z."/>
            <person name="Ro D.K."/>
            <person name="Shang Y."/>
            <person name="Huang S."/>
            <person name="Yan J."/>
        </authorList>
    </citation>
    <scope>NUCLEOTIDE SEQUENCE [LARGE SCALE GENOMIC DNA]</scope>
    <source>
        <strain evidence="2">Ta-2019</strain>
    </source>
</reference>
<keyword evidence="3" id="KW-1185">Reference proteome</keyword>
<dbReference type="SUPFAM" id="SSF52540">
    <property type="entry name" value="P-loop containing nucleoside triphosphate hydrolases"/>
    <property type="match status" value="1"/>
</dbReference>
<dbReference type="Proteomes" id="UP000824469">
    <property type="component" value="Unassembled WGS sequence"/>
</dbReference>
<evidence type="ECO:0008006" key="4">
    <source>
        <dbReference type="Google" id="ProtNLM"/>
    </source>
</evidence>
<accession>A0AA38LFG8</accession>
<organism evidence="2 3">
    <name type="scientific">Taxus chinensis</name>
    <name type="common">Chinese yew</name>
    <name type="synonym">Taxus wallichiana var. chinensis</name>
    <dbReference type="NCBI Taxonomy" id="29808"/>
    <lineage>
        <taxon>Eukaryota</taxon>
        <taxon>Viridiplantae</taxon>
        <taxon>Streptophyta</taxon>
        <taxon>Embryophyta</taxon>
        <taxon>Tracheophyta</taxon>
        <taxon>Spermatophyta</taxon>
        <taxon>Pinopsida</taxon>
        <taxon>Pinidae</taxon>
        <taxon>Conifers II</taxon>
        <taxon>Cupressales</taxon>
        <taxon>Taxaceae</taxon>
        <taxon>Taxus</taxon>
    </lineage>
</organism>
<feature type="non-terminal residue" evidence="2">
    <location>
        <position position="176"/>
    </location>
</feature>
<dbReference type="EMBL" id="JAHRHJ020000004">
    <property type="protein sequence ID" value="KAH9319222.1"/>
    <property type="molecule type" value="Genomic_DNA"/>
</dbReference>
<dbReference type="InterPro" id="IPR042197">
    <property type="entry name" value="Apaf_helical"/>
</dbReference>
<sequence length="176" mass="20098">ISEVLAAEYIRSRLESTRCLIVLDDVWRTLSEEESWELFYAFAFSECEQNRTPRDLERIASEIDKESKRLPLAVKTVAASLAGKTSFRGWESKLRELVYGFKQCKYYLLADRLYKGINIIKASLFGFQPACVRNQRLELEIRRCVEISTANKAPRGCQERSGQGGNSLGGDSDSWK</sequence>
<evidence type="ECO:0000313" key="2">
    <source>
        <dbReference type="EMBL" id="KAH9319222.1"/>
    </source>
</evidence>
<feature type="non-terminal residue" evidence="2">
    <location>
        <position position="1"/>
    </location>
</feature>